<proteinExistence type="predicted"/>
<dbReference type="AlphaFoldDB" id="I2NKU9"/>
<comment type="caution">
    <text evidence="1">The sequence shown here is derived from an EMBL/GenBank/DDBJ whole genome shotgun (WGS) entry which is preliminary data.</text>
</comment>
<dbReference type="Proteomes" id="UP000004473">
    <property type="component" value="Unassembled WGS sequence"/>
</dbReference>
<organism evidence="1 2">
    <name type="scientific">Neisseria sicca VK64</name>
    <dbReference type="NCBI Taxonomy" id="1095748"/>
    <lineage>
        <taxon>Bacteria</taxon>
        <taxon>Pseudomonadati</taxon>
        <taxon>Pseudomonadota</taxon>
        <taxon>Betaproteobacteria</taxon>
        <taxon>Neisseriales</taxon>
        <taxon>Neisseriaceae</taxon>
        <taxon>Neisseria</taxon>
    </lineage>
</organism>
<name>I2NKU9_NEISI</name>
<accession>I2NKU9</accession>
<dbReference type="PATRIC" id="fig|1095748.3.peg.1998"/>
<evidence type="ECO:0000313" key="2">
    <source>
        <dbReference type="Proteomes" id="UP000004473"/>
    </source>
</evidence>
<gene>
    <name evidence="1" type="ORF">HMPREF1051_2287</name>
</gene>
<reference evidence="1 2" key="1">
    <citation type="submission" date="2012-04" db="EMBL/GenBank/DDBJ databases">
        <authorList>
            <person name="Harkins D.M."/>
            <person name="Madupu R."/>
            <person name="Durkin A.S."/>
            <person name="Torralba M."/>
            <person name="Methe B."/>
            <person name="Sutton G.G."/>
            <person name="Nelson K.E."/>
        </authorList>
    </citation>
    <scope>NUCLEOTIDE SEQUENCE [LARGE SCALE GENOMIC DNA]</scope>
    <source>
        <strain evidence="1 2">VK64</strain>
    </source>
</reference>
<evidence type="ECO:0000313" key="1">
    <source>
        <dbReference type="EMBL" id="EIG26460.1"/>
    </source>
</evidence>
<protein>
    <submittedName>
        <fullName evidence="1">Uncharacterized protein</fullName>
    </submittedName>
</protein>
<sequence>MSGTIARSFKYSFHLKNQKRSSENFQTTFCYCGDEYKQLWNQLWKRHLPP</sequence>
<dbReference type="EMBL" id="AJMT01000160">
    <property type="protein sequence ID" value="EIG26460.1"/>
    <property type="molecule type" value="Genomic_DNA"/>
</dbReference>